<dbReference type="EMBL" id="JAPDPJ010000007">
    <property type="protein sequence ID" value="MCW3785843.1"/>
    <property type="molecule type" value="Genomic_DNA"/>
</dbReference>
<keyword evidence="4" id="KW-1185">Reference proteome</keyword>
<sequence length="427" mass="45537">MNTIDSKKIIDLIQKEVVPAIGCTEPIAVAFAITKAKEILNETVDKAEVHLSANILKNSMGVGIPGTGMIGLPIAIAMGVVVGNSEYGLEVLRDSNEEALVKAKQFVSEQRCFVNLKTDAPDRLYIEAICYGENNTSKVVICGNHTHIVYMDLNGEILLDELSSYNSQDEAKEEVDLSFDIVYNFSLQTPLEDLAFILEAAKLNSQAALESEKGFFGHGLGKTLKGGSQSFILGDNVFSKIIAATSNACDVRMAGAMIPVMSNSGSGNQGITATMPVLVFAEENKSSREDLIRALTLSHLMLIYIKRNLGRLSGLCGVTVAAIGSSCGITYLMGGNREQVAYSVKNMIGNLAGVICDGAKPSCSLKVSSAVSTATLSSMLAMDNKSVSALEGITDEDVDKTIRNLTDIGSSGMLQTDELVLDIMTHK</sequence>
<protein>
    <recommendedName>
        <fullName evidence="1">UPF0597 protein OM075_05160</fullName>
    </recommendedName>
</protein>
<evidence type="ECO:0000313" key="3">
    <source>
        <dbReference type="EMBL" id="MCW3785843.1"/>
    </source>
</evidence>
<dbReference type="AlphaFoldDB" id="A0AAE3M2D3"/>
<keyword evidence="3" id="KW-0456">Lyase</keyword>
<dbReference type="PIRSF" id="PIRSF006054">
    <property type="entry name" value="UCP006054"/>
    <property type="match status" value="1"/>
</dbReference>
<dbReference type="InterPro" id="IPR021144">
    <property type="entry name" value="UPF0597"/>
</dbReference>
<accession>A0AAE3M2D3</accession>
<proteinExistence type="inferred from homology"/>
<comment type="caution">
    <text evidence="3">The sequence shown here is derived from an EMBL/GenBank/DDBJ whole genome shotgun (WGS) entry which is preliminary data.</text>
</comment>
<dbReference type="Pfam" id="PF03313">
    <property type="entry name" value="SDH_alpha"/>
    <property type="match status" value="1"/>
</dbReference>
<dbReference type="GO" id="GO:0019450">
    <property type="term" value="P:L-cysteine catabolic process to pyruvate"/>
    <property type="evidence" value="ECO:0007669"/>
    <property type="project" value="TreeGrafter"/>
</dbReference>
<name>A0AAE3M2D3_9BACT</name>
<feature type="domain" description="Serine dehydratase-like alpha subunit" evidence="2">
    <location>
        <begin position="135"/>
        <end position="421"/>
    </location>
</feature>
<dbReference type="InterPro" id="IPR005130">
    <property type="entry name" value="Ser_deHydtase-like_asu"/>
</dbReference>
<evidence type="ECO:0000259" key="2">
    <source>
        <dbReference type="Pfam" id="PF03313"/>
    </source>
</evidence>
<gene>
    <name evidence="3" type="ORF">OM075_05160</name>
</gene>
<dbReference type="HAMAP" id="MF_01845">
    <property type="entry name" value="UPF0597"/>
    <property type="match status" value="1"/>
</dbReference>
<reference evidence="3" key="1">
    <citation type="submission" date="2022-10" db="EMBL/GenBank/DDBJ databases">
        <authorList>
            <person name="Yu W.X."/>
        </authorList>
    </citation>
    <scope>NUCLEOTIDE SEQUENCE</scope>
    <source>
        <strain evidence="3">AAT</strain>
    </source>
</reference>
<organism evidence="3 4">
    <name type="scientific">Plebeiibacterium sediminum</name>
    <dbReference type="NCBI Taxonomy" id="2992112"/>
    <lineage>
        <taxon>Bacteria</taxon>
        <taxon>Pseudomonadati</taxon>
        <taxon>Bacteroidota</taxon>
        <taxon>Bacteroidia</taxon>
        <taxon>Marinilabiliales</taxon>
        <taxon>Marinilabiliaceae</taxon>
        <taxon>Plebeiibacterium</taxon>
    </lineage>
</organism>
<evidence type="ECO:0000256" key="1">
    <source>
        <dbReference type="HAMAP-Rule" id="MF_01845"/>
    </source>
</evidence>
<dbReference type="Proteomes" id="UP001209229">
    <property type="component" value="Unassembled WGS sequence"/>
</dbReference>
<dbReference type="GO" id="GO:0080146">
    <property type="term" value="F:L-cysteine desulfhydrase activity"/>
    <property type="evidence" value="ECO:0007669"/>
    <property type="project" value="TreeGrafter"/>
</dbReference>
<dbReference type="PANTHER" id="PTHR30501">
    <property type="entry name" value="UPF0597 PROTEIN YHAM"/>
    <property type="match status" value="1"/>
</dbReference>
<comment type="similarity">
    <text evidence="1">Belongs to the UPF0597 family.</text>
</comment>
<evidence type="ECO:0000313" key="4">
    <source>
        <dbReference type="Proteomes" id="UP001209229"/>
    </source>
</evidence>
<dbReference type="PANTHER" id="PTHR30501:SF2">
    <property type="entry name" value="UPF0597 PROTEIN YHAM"/>
    <property type="match status" value="1"/>
</dbReference>
<dbReference type="RefSeq" id="WP_301189415.1">
    <property type="nucleotide sequence ID" value="NZ_JAPDPJ010000007.1"/>
</dbReference>